<dbReference type="Proteomes" id="UP000248044">
    <property type="component" value="Chromosome"/>
</dbReference>
<keyword evidence="1" id="KW-1133">Transmembrane helix</keyword>
<accession>A0A2U9IDI7</accession>
<keyword evidence="3" id="KW-1185">Reference proteome</keyword>
<dbReference type="Pfam" id="PF06053">
    <property type="entry name" value="DUF929"/>
    <property type="match status" value="1"/>
</dbReference>
<evidence type="ECO:0000313" key="3">
    <source>
        <dbReference type="Proteomes" id="UP000248044"/>
    </source>
</evidence>
<dbReference type="EMBL" id="CP029289">
    <property type="protein sequence ID" value="AWR94108.1"/>
    <property type="molecule type" value="Genomic_DNA"/>
</dbReference>
<proteinExistence type="predicted"/>
<dbReference type="AlphaFoldDB" id="A0A2U9IDI7"/>
<keyword evidence="1" id="KW-0472">Membrane</keyword>
<protein>
    <recommendedName>
        <fullName evidence="4">DUF929 domain-containing protein</fullName>
    </recommendedName>
</protein>
<organism evidence="2 3">
    <name type="scientific">Acidianus brierleyi</name>
    <dbReference type="NCBI Taxonomy" id="41673"/>
    <lineage>
        <taxon>Archaea</taxon>
        <taxon>Thermoproteota</taxon>
        <taxon>Thermoprotei</taxon>
        <taxon>Sulfolobales</taxon>
        <taxon>Sulfolobaceae</taxon>
        <taxon>Acidianus</taxon>
    </lineage>
</organism>
<dbReference type="GeneID" id="36831564"/>
<keyword evidence="1" id="KW-0812">Transmembrane</keyword>
<feature type="transmembrane region" description="Helical" evidence="1">
    <location>
        <begin position="20"/>
        <end position="39"/>
    </location>
</feature>
<evidence type="ECO:0000256" key="1">
    <source>
        <dbReference type="SAM" id="Phobius"/>
    </source>
</evidence>
<sequence length="271" mass="29576">MARSSKSKKKTKNNDSKLIYVPFVILAIIVGLFIALPYVHSSNTPSSISSTQNNGPLSDLVKISNVGYANTTQVYFISWYGCPFGAALSWPLYIALQDYGNVSVVTHYSITEPDIDNGLQGVPGLIFTKFNSTSNVAFHFLYIYNQNLTATPSGVPLNNNAVSIGLQEIKDNEPYFVYNIIYQYEVNETFPGLLAPIAYEGHPSHIATALIITGPKGTWLLIGYPNPLTPSTIISINNSSSQLLSEIKSGHVPSLINDIAKEIIEAINEAQ</sequence>
<dbReference type="InterPro" id="IPR009272">
    <property type="entry name" value="DUF929"/>
</dbReference>
<dbReference type="KEGG" id="abri:DFR85_05370"/>
<dbReference type="OrthoDB" id="57485at2157"/>
<evidence type="ECO:0000313" key="2">
    <source>
        <dbReference type="EMBL" id="AWR94108.1"/>
    </source>
</evidence>
<evidence type="ECO:0008006" key="4">
    <source>
        <dbReference type="Google" id="ProtNLM"/>
    </source>
</evidence>
<dbReference type="RefSeq" id="WP_110269989.1">
    <property type="nucleotide sequence ID" value="NZ_CP029289.2"/>
</dbReference>
<reference evidence="2 3" key="1">
    <citation type="submission" date="2018-05" db="EMBL/GenBank/DDBJ databases">
        <title>Complete Genome Sequences of Extremely Thermoacidophilic, Metal-Mobilizing Type-Strain Members of the Archaeal Family Sulfolobaceae: Acidianus brierleyi DSM-1651T, Acidianus sulfidivorans DSM-18786T, Metallosphaera hakonensis DSM-7519T, and Metallosphaera prunae DSM-10039T.</title>
        <authorList>
            <person name="Counts J.A."/>
            <person name="Kelly R.M."/>
        </authorList>
    </citation>
    <scope>NUCLEOTIDE SEQUENCE [LARGE SCALE GENOMIC DNA]</scope>
    <source>
        <strain evidence="2 3">DSM 1651</strain>
    </source>
</reference>
<name>A0A2U9IDI7_9CREN</name>
<gene>
    <name evidence="2" type="ORF">DFR85_05370</name>
</gene>